<keyword evidence="1" id="KW-0472">Membrane</keyword>
<protein>
    <recommendedName>
        <fullName evidence="3">G-protein coupled receptors family 1 profile domain-containing protein</fullName>
    </recommendedName>
</protein>
<reference evidence="2" key="2">
    <citation type="submission" date="2016-06" db="EMBL/GenBank/DDBJ databases">
        <title>The genome of a short-lived fish provides insights into sex chromosome evolution and the genetic control of aging.</title>
        <authorList>
            <person name="Reichwald K."/>
            <person name="Felder M."/>
            <person name="Petzold A."/>
            <person name="Koch P."/>
            <person name="Groth M."/>
            <person name="Platzer M."/>
        </authorList>
    </citation>
    <scope>NUCLEOTIDE SEQUENCE</scope>
    <source>
        <tissue evidence="2">Brain</tissue>
    </source>
</reference>
<sequence>MLITIVFCLPDMLMMSSSSYNGSVLQSNHSYGSTFMSAYLTCLTSRPSSIIFSSYIVLHISLHLPLSVLILYRIFQQTKQCPFFSAAPMSHSDCFTYHLVIMELIGVLGFSLCLCGIYIQISKSVLFAGSLMSSFTWFGEICFHILTCFERYLAVVHPVTYLGLKKERGIRIRNVVIGCVWLLCCLGIGGMPANLFIFVNFGILFLSTTLVSSFSISVLIVLIQTGPGDKGKGRERVDQSKQKAFYIIVVILGVLLLRFTWGLYWAILNEAGGSTSCVLMTVDVWFNLPSTLVQPLLFLFRVGKTTSCK</sequence>
<accession>A0A1A8FZT1</accession>
<dbReference type="EMBL" id="HAEB01017861">
    <property type="protein sequence ID" value="SBQ64388.1"/>
    <property type="molecule type" value="Transcribed_RNA"/>
</dbReference>
<feature type="transmembrane region" description="Helical" evidence="1">
    <location>
        <begin position="95"/>
        <end position="119"/>
    </location>
</feature>
<feature type="transmembrane region" description="Helical" evidence="1">
    <location>
        <begin position="51"/>
        <end position="75"/>
    </location>
</feature>
<dbReference type="Gene3D" id="1.20.1070.10">
    <property type="entry name" value="Rhodopsin 7-helix transmembrane proteins"/>
    <property type="match status" value="1"/>
</dbReference>
<evidence type="ECO:0000313" key="2">
    <source>
        <dbReference type="EMBL" id="SBQ64388.1"/>
    </source>
</evidence>
<keyword evidence="1" id="KW-1133">Transmembrane helix</keyword>
<keyword evidence="1" id="KW-0812">Transmembrane</keyword>
<reference evidence="2" key="1">
    <citation type="submission" date="2016-05" db="EMBL/GenBank/DDBJ databases">
        <authorList>
            <person name="Lavstsen T."/>
            <person name="Jespersen J.S."/>
        </authorList>
    </citation>
    <scope>NUCLEOTIDE SEQUENCE</scope>
    <source>
        <tissue evidence="2">Brain</tissue>
    </source>
</reference>
<name>A0A1A8FZT1_9TELE</name>
<feature type="transmembrane region" description="Helical" evidence="1">
    <location>
        <begin position="244"/>
        <end position="264"/>
    </location>
</feature>
<feature type="transmembrane region" description="Helical" evidence="1">
    <location>
        <begin position="125"/>
        <end position="149"/>
    </location>
</feature>
<evidence type="ECO:0008006" key="3">
    <source>
        <dbReference type="Google" id="ProtNLM"/>
    </source>
</evidence>
<feature type="transmembrane region" description="Helical" evidence="1">
    <location>
        <begin position="195"/>
        <end position="223"/>
    </location>
</feature>
<proteinExistence type="predicted"/>
<organism evidence="2">
    <name type="scientific">Nothobranchius korthausae</name>
    <dbReference type="NCBI Taxonomy" id="1143690"/>
    <lineage>
        <taxon>Eukaryota</taxon>
        <taxon>Metazoa</taxon>
        <taxon>Chordata</taxon>
        <taxon>Craniata</taxon>
        <taxon>Vertebrata</taxon>
        <taxon>Euteleostomi</taxon>
        <taxon>Actinopterygii</taxon>
        <taxon>Neopterygii</taxon>
        <taxon>Teleostei</taxon>
        <taxon>Neoteleostei</taxon>
        <taxon>Acanthomorphata</taxon>
        <taxon>Ovalentaria</taxon>
        <taxon>Atherinomorphae</taxon>
        <taxon>Cyprinodontiformes</taxon>
        <taxon>Nothobranchiidae</taxon>
        <taxon>Nothobranchius</taxon>
    </lineage>
</organism>
<feature type="transmembrane region" description="Helical" evidence="1">
    <location>
        <begin position="284"/>
        <end position="303"/>
    </location>
</feature>
<feature type="transmembrane region" description="Helical" evidence="1">
    <location>
        <begin position="170"/>
        <end position="189"/>
    </location>
</feature>
<dbReference type="AlphaFoldDB" id="A0A1A8FZT1"/>
<evidence type="ECO:0000256" key="1">
    <source>
        <dbReference type="SAM" id="Phobius"/>
    </source>
</evidence>
<gene>
    <name evidence="2" type="primary">Nfu_g_1_025998</name>
</gene>